<dbReference type="SMART" id="SM00213">
    <property type="entry name" value="UBQ"/>
    <property type="match status" value="1"/>
</dbReference>
<reference evidence="2 3" key="1">
    <citation type="journal article" date="2018" name="MBio">
        <title>Comparative Genomics Reveals the Core Gene Toolbox for the Fungus-Insect Symbiosis.</title>
        <authorList>
            <person name="Wang Y."/>
            <person name="Stata M."/>
            <person name="Wang W."/>
            <person name="Stajich J.E."/>
            <person name="White M.M."/>
            <person name="Moncalvo J.M."/>
        </authorList>
    </citation>
    <scope>NUCLEOTIDE SEQUENCE [LARGE SCALE GENOMIC DNA]</scope>
    <source>
        <strain evidence="2 3">AUS-77-4</strain>
    </source>
</reference>
<dbReference type="PANTHER" id="PTHR13169">
    <property type="entry name" value="UBIQUITIN-LIKE PROTEIN 3 HCG-1 PROTEIN"/>
    <property type="match status" value="1"/>
</dbReference>
<dbReference type="Pfam" id="PF13881">
    <property type="entry name" value="Rad60-SLD_2"/>
    <property type="match status" value="1"/>
</dbReference>
<dbReference type="InterPro" id="IPR000626">
    <property type="entry name" value="Ubiquitin-like_dom"/>
</dbReference>
<keyword evidence="3" id="KW-1185">Reference proteome</keyword>
<dbReference type="AlphaFoldDB" id="A0A2T9YLG8"/>
<dbReference type="Proteomes" id="UP000245699">
    <property type="component" value="Unassembled WGS sequence"/>
</dbReference>
<dbReference type="PROSITE" id="PS50053">
    <property type="entry name" value="UBIQUITIN_2"/>
    <property type="match status" value="1"/>
</dbReference>
<dbReference type="PANTHER" id="PTHR13169:SF0">
    <property type="entry name" value="UBIQUITIN-LIKE PROTEIN 3"/>
    <property type="match status" value="1"/>
</dbReference>
<feature type="domain" description="Ubiquitin-like" evidence="1">
    <location>
        <begin position="27"/>
        <end position="100"/>
    </location>
</feature>
<dbReference type="InterPro" id="IPR040015">
    <property type="entry name" value="UBL3-like"/>
</dbReference>
<dbReference type="Gene3D" id="3.10.20.90">
    <property type="entry name" value="Phosphatidylinositol 3-kinase Catalytic Subunit, Chain A, domain 1"/>
    <property type="match status" value="1"/>
</dbReference>
<evidence type="ECO:0000313" key="2">
    <source>
        <dbReference type="EMBL" id="PVU93190.1"/>
    </source>
</evidence>
<dbReference type="InterPro" id="IPR039540">
    <property type="entry name" value="UBL3-like_ubiquitin_dom"/>
</dbReference>
<protein>
    <recommendedName>
        <fullName evidence="1">Ubiquitin-like domain-containing protein</fullName>
    </recommendedName>
</protein>
<comment type="caution">
    <text evidence="2">The sequence shown here is derived from an EMBL/GenBank/DDBJ whole genome shotgun (WGS) entry which is preliminary data.</text>
</comment>
<organism evidence="2 3">
    <name type="scientific">Furculomyces boomerangus</name>
    <dbReference type="NCBI Taxonomy" id="61424"/>
    <lineage>
        <taxon>Eukaryota</taxon>
        <taxon>Fungi</taxon>
        <taxon>Fungi incertae sedis</taxon>
        <taxon>Zoopagomycota</taxon>
        <taxon>Kickxellomycotina</taxon>
        <taxon>Harpellomycetes</taxon>
        <taxon>Harpellales</taxon>
        <taxon>Harpellaceae</taxon>
        <taxon>Furculomyces</taxon>
    </lineage>
</organism>
<dbReference type="EMBL" id="MBFT01000331">
    <property type="protein sequence ID" value="PVU93190.1"/>
    <property type="molecule type" value="Genomic_DNA"/>
</dbReference>
<evidence type="ECO:0000259" key="1">
    <source>
        <dbReference type="PROSITE" id="PS50053"/>
    </source>
</evidence>
<name>A0A2T9YLG8_9FUNG</name>
<gene>
    <name evidence="2" type="ORF">BB559_003396</name>
</gene>
<accession>A0A2T9YLG8</accession>
<evidence type="ECO:0000313" key="3">
    <source>
        <dbReference type="Proteomes" id="UP000245699"/>
    </source>
</evidence>
<sequence length="129" mass="14913">MNADIQEPLEITEDNQKDPTIISSTSIDITFLVVSGLRKTLTFQLTDRISSIKKFVFENWPKEFEIPPENLNQIRLLYLGKFLDDDTTLKDSKFSSNNTIIHLIVRPYTTFKEDKKKTEDAPKCTCIIL</sequence>
<dbReference type="SUPFAM" id="SSF54236">
    <property type="entry name" value="Ubiquitin-like"/>
    <property type="match status" value="1"/>
</dbReference>
<proteinExistence type="predicted"/>
<dbReference type="OrthoDB" id="1043111at2759"/>
<dbReference type="InterPro" id="IPR029071">
    <property type="entry name" value="Ubiquitin-like_domsf"/>
</dbReference>